<protein>
    <submittedName>
        <fullName evidence="1">Uncharacterized protein</fullName>
    </submittedName>
</protein>
<dbReference type="EMBL" id="WHJG01000039">
    <property type="protein sequence ID" value="NHZ82832.1"/>
    <property type="molecule type" value="Genomic_DNA"/>
</dbReference>
<accession>A0ABX0NBK2</accession>
<proteinExistence type="predicted"/>
<evidence type="ECO:0000313" key="1">
    <source>
        <dbReference type="EMBL" id="NHZ82832.1"/>
    </source>
</evidence>
<name>A0ABX0NBK2_9BURK</name>
<evidence type="ECO:0000313" key="2">
    <source>
        <dbReference type="Proteomes" id="UP000621455"/>
    </source>
</evidence>
<gene>
    <name evidence="1" type="ORF">F2P44_26680</name>
</gene>
<dbReference type="Proteomes" id="UP000621455">
    <property type="component" value="Unassembled WGS sequence"/>
</dbReference>
<sequence>MIFPYRYFVRSIKRGNQVKSHMHRAAIASFKVPGGTTRPSIAALLGLAAVMASTSAFADGNSAKANLQANLRRAGMTAPDLNAPGITVLPALVKGMYGI</sequence>
<reference evidence="1 2" key="1">
    <citation type="submission" date="2019-10" db="EMBL/GenBank/DDBJ databases">
        <title>Taxonomy of Antarctic Massilia spp.: description of Massilia rubra sp. nov., Massilia aquatica sp. nov., Massilia mucilaginosa sp. nov., Massilia frigida sp. nov. isolated from streams, lakes and regoliths.</title>
        <authorList>
            <person name="Holochova P."/>
            <person name="Sedlacek I."/>
            <person name="Kralova S."/>
            <person name="Maslanova I."/>
            <person name="Busse H.-J."/>
            <person name="Stankova E."/>
            <person name="Vrbovska V."/>
            <person name="Kovarovic V."/>
            <person name="Bartak M."/>
            <person name="Svec P."/>
            <person name="Pantucek R."/>
        </authorList>
    </citation>
    <scope>NUCLEOTIDE SEQUENCE [LARGE SCALE GENOMIC DNA]</scope>
    <source>
        <strain evidence="1 2">CCM 8695</strain>
    </source>
</reference>
<organism evidence="1 2">
    <name type="scientific">Massilia frigida</name>
    <dbReference type="NCBI Taxonomy" id="2609281"/>
    <lineage>
        <taxon>Bacteria</taxon>
        <taxon>Pseudomonadati</taxon>
        <taxon>Pseudomonadota</taxon>
        <taxon>Betaproteobacteria</taxon>
        <taxon>Burkholderiales</taxon>
        <taxon>Oxalobacteraceae</taxon>
        <taxon>Telluria group</taxon>
        <taxon>Massilia</taxon>
    </lineage>
</organism>
<keyword evidence="2" id="KW-1185">Reference proteome</keyword>
<dbReference type="RefSeq" id="WP_167091491.1">
    <property type="nucleotide sequence ID" value="NZ_WHJG01000039.1"/>
</dbReference>
<comment type="caution">
    <text evidence="1">The sequence shown here is derived from an EMBL/GenBank/DDBJ whole genome shotgun (WGS) entry which is preliminary data.</text>
</comment>